<proteinExistence type="predicted"/>
<organism evidence="1 2">
    <name type="scientific">Vibrio penaeicida</name>
    <dbReference type="NCBI Taxonomy" id="104609"/>
    <lineage>
        <taxon>Bacteria</taxon>
        <taxon>Pseudomonadati</taxon>
        <taxon>Pseudomonadota</taxon>
        <taxon>Gammaproteobacteria</taxon>
        <taxon>Vibrionales</taxon>
        <taxon>Vibrionaceae</taxon>
        <taxon>Vibrio</taxon>
    </lineage>
</organism>
<dbReference type="EMBL" id="BSNX01000008">
    <property type="protein sequence ID" value="GLQ71749.1"/>
    <property type="molecule type" value="Genomic_DNA"/>
</dbReference>
<name>A0AAV5NN11_9VIBR</name>
<evidence type="ECO:0000313" key="2">
    <source>
        <dbReference type="Proteomes" id="UP001156690"/>
    </source>
</evidence>
<gene>
    <name evidence="1" type="ORF">GCM10007932_11090</name>
</gene>
<dbReference type="AlphaFoldDB" id="A0AAV5NN11"/>
<reference evidence="2" key="1">
    <citation type="journal article" date="2019" name="Int. J. Syst. Evol. Microbiol.">
        <title>The Global Catalogue of Microorganisms (GCM) 10K type strain sequencing project: providing services to taxonomists for standard genome sequencing and annotation.</title>
        <authorList>
            <consortium name="The Broad Institute Genomics Platform"/>
            <consortium name="The Broad Institute Genome Sequencing Center for Infectious Disease"/>
            <person name="Wu L."/>
            <person name="Ma J."/>
        </authorList>
    </citation>
    <scope>NUCLEOTIDE SEQUENCE [LARGE SCALE GENOMIC DNA]</scope>
    <source>
        <strain evidence="2">NBRC 15640</strain>
    </source>
</reference>
<dbReference type="Proteomes" id="UP001156690">
    <property type="component" value="Unassembled WGS sequence"/>
</dbReference>
<sequence>MKLSNMVMFIGPTAIELAEINTNNAENSNNNAEIGIRLSMVSSFQVRIKSYLRVELLQVF</sequence>
<protein>
    <submittedName>
        <fullName evidence="1">Uncharacterized protein</fullName>
    </submittedName>
</protein>
<evidence type="ECO:0000313" key="1">
    <source>
        <dbReference type="EMBL" id="GLQ71749.1"/>
    </source>
</evidence>
<keyword evidence="2" id="KW-1185">Reference proteome</keyword>
<comment type="caution">
    <text evidence="1">The sequence shown here is derived from an EMBL/GenBank/DDBJ whole genome shotgun (WGS) entry which is preliminary data.</text>
</comment>
<accession>A0AAV5NN11</accession>